<organism evidence="2 3">
    <name type="scientific">Pseudolabrys taiwanensis</name>
    <dbReference type="NCBI Taxonomy" id="331696"/>
    <lineage>
        <taxon>Bacteria</taxon>
        <taxon>Pseudomonadati</taxon>
        <taxon>Pseudomonadota</taxon>
        <taxon>Alphaproteobacteria</taxon>
        <taxon>Hyphomicrobiales</taxon>
        <taxon>Xanthobacteraceae</taxon>
        <taxon>Pseudolabrys</taxon>
    </lineage>
</organism>
<gene>
    <name evidence="2" type="ORF">DW352_04430</name>
</gene>
<evidence type="ECO:0000259" key="1">
    <source>
        <dbReference type="Pfam" id="PF13460"/>
    </source>
</evidence>
<dbReference type="GO" id="GO:0005737">
    <property type="term" value="C:cytoplasm"/>
    <property type="evidence" value="ECO:0007669"/>
    <property type="project" value="TreeGrafter"/>
</dbReference>
<sequence length="236" mass="24660">MNVFLAGAGGVIGRSLTPLLVKAGHNVIGTTRSAERADAVAALGATPAVVDVFDAQALKAAVMAARPDVVIHQLTDLAFAPGTPQYAEGLRRNARLRIEGTRNLAAAAQAAGVRRLIAQSIAFIYKPAPGLRIEGDPLNDDPAMAPTVEAVRVLEDTVLAMPEGVVLRYGLLYGPGTWSPDKPLKPPAVHVDAAAQACLLALTKGKPGIYNLAEDDGYCSSEKAKSDLGFDARFRA</sequence>
<keyword evidence="3" id="KW-1185">Reference proteome</keyword>
<dbReference type="PANTHER" id="PTHR48079:SF6">
    <property type="entry name" value="NAD(P)-BINDING DOMAIN-CONTAINING PROTEIN-RELATED"/>
    <property type="match status" value="1"/>
</dbReference>
<proteinExistence type="predicted"/>
<evidence type="ECO:0000313" key="2">
    <source>
        <dbReference type="EMBL" id="AXK79827.1"/>
    </source>
</evidence>
<dbReference type="AlphaFoldDB" id="A0A345ZSD0"/>
<dbReference type="RefSeq" id="WP_115688886.1">
    <property type="nucleotide sequence ID" value="NZ_CP031417.1"/>
</dbReference>
<dbReference type="PANTHER" id="PTHR48079">
    <property type="entry name" value="PROTEIN YEEZ"/>
    <property type="match status" value="1"/>
</dbReference>
<dbReference type="EMBL" id="CP031417">
    <property type="protein sequence ID" value="AXK79827.1"/>
    <property type="molecule type" value="Genomic_DNA"/>
</dbReference>
<reference evidence="2 3" key="1">
    <citation type="submission" date="2018-07" db="EMBL/GenBank/DDBJ databases">
        <authorList>
            <person name="Quirk P.G."/>
            <person name="Krulwich T.A."/>
        </authorList>
    </citation>
    <scope>NUCLEOTIDE SEQUENCE [LARGE SCALE GENOMIC DNA]</scope>
    <source>
        <strain evidence="2 3">CC-BB4</strain>
    </source>
</reference>
<evidence type="ECO:0000313" key="3">
    <source>
        <dbReference type="Proteomes" id="UP000254889"/>
    </source>
</evidence>
<accession>A0A345ZSD0</accession>
<dbReference type="SUPFAM" id="SSF51735">
    <property type="entry name" value="NAD(P)-binding Rossmann-fold domains"/>
    <property type="match status" value="1"/>
</dbReference>
<dbReference type="KEGG" id="ptaw:DW352_04430"/>
<dbReference type="GO" id="GO:0004029">
    <property type="term" value="F:aldehyde dehydrogenase (NAD+) activity"/>
    <property type="evidence" value="ECO:0007669"/>
    <property type="project" value="TreeGrafter"/>
</dbReference>
<dbReference type="OrthoDB" id="9808276at2"/>
<dbReference type="InterPro" id="IPR051783">
    <property type="entry name" value="NAD(P)-dependent_oxidoreduct"/>
</dbReference>
<dbReference type="Proteomes" id="UP000254889">
    <property type="component" value="Chromosome"/>
</dbReference>
<feature type="domain" description="NAD(P)-binding" evidence="1">
    <location>
        <begin position="7"/>
        <end position="135"/>
    </location>
</feature>
<dbReference type="Gene3D" id="3.40.50.720">
    <property type="entry name" value="NAD(P)-binding Rossmann-like Domain"/>
    <property type="match status" value="1"/>
</dbReference>
<dbReference type="Pfam" id="PF13460">
    <property type="entry name" value="NAD_binding_10"/>
    <property type="match status" value="1"/>
</dbReference>
<dbReference type="InterPro" id="IPR016040">
    <property type="entry name" value="NAD(P)-bd_dom"/>
</dbReference>
<protein>
    <submittedName>
        <fullName evidence="2">NAD(P)-dependent oxidoreductase</fullName>
    </submittedName>
</protein>
<dbReference type="InterPro" id="IPR036291">
    <property type="entry name" value="NAD(P)-bd_dom_sf"/>
</dbReference>
<name>A0A345ZSD0_9HYPH</name>